<feature type="domain" description="NTF2" evidence="5">
    <location>
        <begin position="349"/>
        <end position="382"/>
    </location>
</feature>
<keyword evidence="8" id="KW-1185">Reference proteome</keyword>
<proteinExistence type="inferred from homology"/>
<evidence type="ECO:0000259" key="6">
    <source>
        <dbReference type="PROSITE" id="PS51767"/>
    </source>
</evidence>
<feature type="active site" evidence="3">
    <location>
        <position position="252"/>
    </location>
</feature>
<dbReference type="GO" id="GO:0006508">
    <property type="term" value="P:proteolysis"/>
    <property type="evidence" value="ECO:0007669"/>
    <property type="project" value="UniProtKB-KW"/>
</dbReference>
<dbReference type="AlphaFoldDB" id="A0A0D0BEU0"/>
<evidence type="ECO:0000313" key="7">
    <source>
        <dbReference type="EMBL" id="KIK41818.1"/>
    </source>
</evidence>
<keyword evidence="2 4" id="KW-0064">Aspartyl protease</keyword>
<dbReference type="InterPro" id="IPR018222">
    <property type="entry name" value="Nuclear_transport_factor_2_euk"/>
</dbReference>
<comment type="similarity">
    <text evidence="1 4">Belongs to the peptidase A1 family.</text>
</comment>
<dbReference type="Pfam" id="PF00026">
    <property type="entry name" value="Asp"/>
    <property type="match status" value="1"/>
</dbReference>
<evidence type="ECO:0000256" key="3">
    <source>
        <dbReference type="PIRSR" id="PIRSR601461-1"/>
    </source>
</evidence>
<reference evidence="7 8" key="1">
    <citation type="submission" date="2014-04" db="EMBL/GenBank/DDBJ databases">
        <authorList>
            <consortium name="DOE Joint Genome Institute"/>
            <person name="Kuo A."/>
            <person name="Ruytinx J."/>
            <person name="Rineau F."/>
            <person name="Colpaert J."/>
            <person name="Kohler A."/>
            <person name="Nagy L.G."/>
            <person name="Floudas D."/>
            <person name="Copeland A."/>
            <person name="Barry K.W."/>
            <person name="Cichocki N."/>
            <person name="Veneault-Fourrey C."/>
            <person name="LaButti K."/>
            <person name="Lindquist E.A."/>
            <person name="Lipzen A."/>
            <person name="Lundell T."/>
            <person name="Morin E."/>
            <person name="Murat C."/>
            <person name="Sun H."/>
            <person name="Tunlid A."/>
            <person name="Henrissat B."/>
            <person name="Grigoriev I.V."/>
            <person name="Hibbett D.S."/>
            <person name="Martin F."/>
            <person name="Nordberg H.P."/>
            <person name="Cantor M.N."/>
            <person name="Hua S.X."/>
        </authorList>
    </citation>
    <scope>NUCLEOTIDE SEQUENCE [LARGE SCALE GENOMIC DNA]</scope>
    <source>
        <strain evidence="7 8">UH-Slu-Lm8-n1</strain>
    </source>
</reference>
<dbReference type="Gene3D" id="2.40.70.10">
    <property type="entry name" value="Acid Proteases"/>
    <property type="match status" value="2"/>
</dbReference>
<dbReference type="Proteomes" id="UP000054485">
    <property type="component" value="Unassembled WGS sequence"/>
</dbReference>
<dbReference type="PROSITE" id="PS50177">
    <property type="entry name" value="NTF2_DOMAIN"/>
    <property type="match status" value="1"/>
</dbReference>
<evidence type="ECO:0008006" key="9">
    <source>
        <dbReference type="Google" id="ProtNLM"/>
    </source>
</evidence>
<gene>
    <name evidence="7" type="ORF">CY34DRAFT_12798</name>
</gene>
<name>A0A0D0BEU0_9AGAM</name>
<dbReference type="STRING" id="930992.A0A0D0BEU0"/>
<dbReference type="InterPro" id="IPR001461">
    <property type="entry name" value="Aspartic_peptidase_A1"/>
</dbReference>
<dbReference type="EMBL" id="KN835257">
    <property type="protein sequence ID" value="KIK41818.1"/>
    <property type="molecule type" value="Genomic_DNA"/>
</dbReference>
<dbReference type="PROSITE" id="PS51767">
    <property type="entry name" value="PEPTIDASE_A1"/>
    <property type="match status" value="1"/>
</dbReference>
<dbReference type="InterPro" id="IPR021109">
    <property type="entry name" value="Peptidase_aspartic_dom_sf"/>
</dbReference>
<evidence type="ECO:0000313" key="8">
    <source>
        <dbReference type="Proteomes" id="UP000054485"/>
    </source>
</evidence>
<dbReference type="CDD" id="cd05471">
    <property type="entry name" value="pepsin_like"/>
    <property type="match status" value="1"/>
</dbReference>
<protein>
    <recommendedName>
        <fullName evidence="9">Acid protease</fullName>
    </recommendedName>
</protein>
<dbReference type="SUPFAM" id="SSF50630">
    <property type="entry name" value="Acid proteases"/>
    <property type="match status" value="1"/>
</dbReference>
<evidence type="ECO:0000256" key="2">
    <source>
        <dbReference type="ARBA" id="ARBA00022750"/>
    </source>
</evidence>
<sequence length="382" mass="40708">MPLTKLERTGSYLQGAPHADRERASFLKSQPSSGPKTIPASNLAYVQYTTSVGVGSPATYYDLVVDTGSSITFVGTGKKYVRTSTSVPTGQKVNVTYGTGFFTGVEYYDTVSLADNFVITKQSIGDALQFKDFNGVDGIIGFGPVDLTQGTQIPDTNALVPTIMDNSLKQGLIKNQILGISFAPATSSNDKIDRIDGALTYGGIDDTLYTGEITYVPVTETQPAGSYWGINVTHSTFGSKTLISRSTAGIVDSGTTLVMLADNFFAKYLNAIPGAYFDTSVGLAVIPSSSVAGMRHLNFTIGGHVFSLDTAAQLIPLDQNTVWGGQTGVQYGTVTSLGTDSGAGLDFIIGQKFMEKYYVIFDADKTRVGFAYTDHTFSKYSS</sequence>
<dbReference type="HOGENOM" id="CLU_038846_0_0_1"/>
<dbReference type="InterPro" id="IPR033121">
    <property type="entry name" value="PEPTIDASE_A1"/>
</dbReference>
<reference evidence="8" key="2">
    <citation type="submission" date="2015-01" db="EMBL/GenBank/DDBJ databases">
        <title>Evolutionary Origins and Diversification of the Mycorrhizal Mutualists.</title>
        <authorList>
            <consortium name="DOE Joint Genome Institute"/>
            <consortium name="Mycorrhizal Genomics Consortium"/>
            <person name="Kohler A."/>
            <person name="Kuo A."/>
            <person name="Nagy L.G."/>
            <person name="Floudas D."/>
            <person name="Copeland A."/>
            <person name="Barry K.W."/>
            <person name="Cichocki N."/>
            <person name="Veneault-Fourrey C."/>
            <person name="LaButti K."/>
            <person name="Lindquist E.A."/>
            <person name="Lipzen A."/>
            <person name="Lundell T."/>
            <person name="Morin E."/>
            <person name="Murat C."/>
            <person name="Riley R."/>
            <person name="Ohm R."/>
            <person name="Sun H."/>
            <person name="Tunlid A."/>
            <person name="Henrissat B."/>
            <person name="Grigoriev I.V."/>
            <person name="Hibbett D.S."/>
            <person name="Martin F."/>
        </authorList>
    </citation>
    <scope>NUCLEOTIDE SEQUENCE [LARGE SCALE GENOMIC DNA]</scope>
    <source>
        <strain evidence="8">UH-Slu-Lm8-n1</strain>
    </source>
</reference>
<evidence type="ECO:0000256" key="1">
    <source>
        <dbReference type="ARBA" id="ARBA00007447"/>
    </source>
</evidence>
<keyword evidence="4" id="KW-0645">Protease</keyword>
<dbReference type="InParanoid" id="A0A0D0BEU0"/>
<evidence type="ECO:0000256" key="4">
    <source>
        <dbReference type="RuleBase" id="RU000454"/>
    </source>
</evidence>
<keyword evidence="4" id="KW-0378">Hydrolase</keyword>
<dbReference type="PRINTS" id="PR00792">
    <property type="entry name" value="PEPSIN"/>
</dbReference>
<dbReference type="PANTHER" id="PTHR47966">
    <property type="entry name" value="BETA-SITE APP-CLEAVING ENZYME, ISOFORM A-RELATED"/>
    <property type="match status" value="1"/>
</dbReference>
<evidence type="ECO:0000259" key="5">
    <source>
        <dbReference type="PROSITE" id="PS50177"/>
    </source>
</evidence>
<feature type="domain" description="Peptidase A1" evidence="6">
    <location>
        <begin position="48"/>
        <end position="371"/>
    </location>
</feature>
<feature type="active site" evidence="3">
    <location>
        <position position="66"/>
    </location>
</feature>
<accession>A0A0D0BEU0</accession>
<dbReference type="InterPro" id="IPR001969">
    <property type="entry name" value="Aspartic_peptidase_AS"/>
</dbReference>
<dbReference type="InterPro" id="IPR034164">
    <property type="entry name" value="Pepsin-like_dom"/>
</dbReference>
<dbReference type="PROSITE" id="PS00141">
    <property type="entry name" value="ASP_PROTEASE"/>
    <property type="match status" value="1"/>
</dbReference>
<organism evidence="7 8">
    <name type="scientific">Suillus luteus UH-Slu-Lm8-n1</name>
    <dbReference type="NCBI Taxonomy" id="930992"/>
    <lineage>
        <taxon>Eukaryota</taxon>
        <taxon>Fungi</taxon>
        <taxon>Dikarya</taxon>
        <taxon>Basidiomycota</taxon>
        <taxon>Agaricomycotina</taxon>
        <taxon>Agaricomycetes</taxon>
        <taxon>Agaricomycetidae</taxon>
        <taxon>Boletales</taxon>
        <taxon>Suillineae</taxon>
        <taxon>Suillaceae</taxon>
        <taxon>Suillus</taxon>
    </lineage>
</organism>
<dbReference type="OrthoDB" id="660550at2759"/>
<dbReference type="GO" id="GO:0004190">
    <property type="term" value="F:aspartic-type endopeptidase activity"/>
    <property type="evidence" value="ECO:0007669"/>
    <property type="project" value="UniProtKB-KW"/>
</dbReference>
<dbReference type="PANTHER" id="PTHR47966:SF51">
    <property type="entry name" value="BETA-SITE APP-CLEAVING ENZYME, ISOFORM A-RELATED"/>
    <property type="match status" value="1"/>
</dbReference>